<reference evidence="2" key="1">
    <citation type="submission" date="2020-02" db="EMBL/GenBank/DDBJ databases">
        <authorList>
            <person name="Meier V. D."/>
        </authorList>
    </citation>
    <scope>NUCLEOTIDE SEQUENCE</scope>
    <source>
        <strain evidence="2">AVDCRST_MAG63</strain>
    </source>
</reference>
<feature type="transmembrane region" description="Helical" evidence="1">
    <location>
        <begin position="68"/>
        <end position="87"/>
    </location>
</feature>
<evidence type="ECO:0000313" key="2">
    <source>
        <dbReference type="EMBL" id="CAA9289511.1"/>
    </source>
</evidence>
<protein>
    <submittedName>
        <fullName evidence="2">Uncharacterized protein</fullName>
    </submittedName>
</protein>
<keyword evidence="1" id="KW-1133">Transmembrane helix</keyword>
<keyword evidence="1" id="KW-0812">Transmembrane</keyword>
<gene>
    <name evidence="2" type="ORF">AVDCRST_MAG63-4278</name>
</gene>
<keyword evidence="1" id="KW-0472">Membrane</keyword>
<sequence length="211" mass="23186">MTTPVGLLAAAALQTAPLPSALQWTAPLLPFVFFCGSFALFAIGLVLPFIGAFRVVQVLAHKREPRSVALLWLLVIVVSAASWLFGWQPIRGPLSAARRAGIVRMTRSGRPLIHALAAYRRANGRYPAALDGLVPAFLDRVPATGAAGYPHFGYRLPEGGRGRFGSYELRVNTSLGMLNWDSLVYWPERNYPGHMYGGRVERIGDWAYVHE</sequence>
<evidence type="ECO:0000256" key="1">
    <source>
        <dbReference type="SAM" id="Phobius"/>
    </source>
</evidence>
<accession>A0A6J4JWL6</accession>
<proteinExistence type="predicted"/>
<dbReference type="EMBL" id="CADCTO010000586">
    <property type="protein sequence ID" value="CAA9289511.1"/>
    <property type="molecule type" value="Genomic_DNA"/>
</dbReference>
<organism evidence="2">
    <name type="scientific">uncultured Armatimonadetes bacterium</name>
    <dbReference type="NCBI Taxonomy" id="157466"/>
    <lineage>
        <taxon>Bacteria</taxon>
        <taxon>Bacillati</taxon>
        <taxon>Armatimonadota</taxon>
        <taxon>environmental samples</taxon>
    </lineage>
</organism>
<dbReference type="AlphaFoldDB" id="A0A6J4JWL6"/>
<feature type="transmembrane region" description="Helical" evidence="1">
    <location>
        <begin position="31"/>
        <end position="56"/>
    </location>
</feature>
<name>A0A6J4JWL6_9BACT</name>